<dbReference type="FunFam" id="3.50.50.60:FF:000115">
    <property type="entry name" value="Salicylate hydroxylase, putative"/>
    <property type="match status" value="1"/>
</dbReference>
<feature type="domain" description="FAD-binding" evidence="7">
    <location>
        <begin position="18"/>
        <end position="376"/>
    </location>
</feature>
<dbReference type="InterPro" id="IPR050493">
    <property type="entry name" value="FAD-dep_Monooxygenase_BioMet"/>
</dbReference>
<reference evidence="8 9" key="1">
    <citation type="journal article" date="2013" name="BMC Genomics">
        <title>Genomics-driven discovery of the pneumocandin biosynthetic gene cluster in the fungus Glarea lozoyensis.</title>
        <authorList>
            <person name="Chen L."/>
            <person name="Yue Q."/>
            <person name="Zhang X."/>
            <person name="Xiang M."/>
            <person name="Wang C."/>
            <person name="Li S."/>
            <person name="Che Y."/>
            <person name="Ortiz-Lopez F.J."/>
            <person name="Bills G.F."/>
            <person name="Liu X."/>
            <person name="An Z."/>
        </authorList>
    </citation>
    <scope>NUCLEOTIDE SEQUENCE [LARGE SCALE GENOMIC DNA]</scope>
    <source>
        <strain evidence="9">ATCC 20868 / MF5171</strain>
    </source>
</reference>
<name>S3EER3_GLAL2</name>
<feature type="transmembrane region" description="Helical" evidence="6">
    <location>
        <begin position="20"/>
        <end position="40"/>
    </location>
</feature>
<evidence type="ECO:0000256" key="4">
    <source>
        <dbReference type="ARBA" id="ARBA00023002"/>
    </source>
</evidence>
<dbReference type="RefSeq" id="XP_008076023.1">
    <property type="nucleotide sequence ID" value="XM_008077832.1"/>
</dbReference>
<keyword evidence="2" id="KW-0285">Flavoprotein</keyword>
<dbReference type="OMA" id="DWTHPSG"/>
<dbReference type="EMBL" id="KE145352">
    <property type="protein sequence ID" value="EPE36708.1"/>
    <property type="molecule type" value="Genomic_DNA"/>
</dbReference>
<dbReference type="GO" id="GO:0004497">
    <property type="term" value="F:monooxygenase activity"/>
    <property type="evidence" value="ECO:0007669"/>
    <property type="project" value="UniProtKB-KW"/>
</dbReference>
<keyword evidence="6" id="KW-1133">Transmembrane helix</keyword>
<dbReference type="InterPro" id="IPR002938">
    <property type="entry name" value="FAD-bd"/>
</dbReference>
<dbReference type="Gene3D" id="3.50.50.60">
    <property type="entry name" value="FAD/NAD(P)-binding domain"/>
    <property type="match status" value="1"/>
</dbReference>
<keyword evidence="6" id="KW-0472">Membrane</keyword>
<dbReference type="eggNOG" id="KOG2614">
    <property type="taxonomic scope" value="Eukaryota"/>
</dbReference>
<dbReference type="OrthoDB" id="16820at2759"/>
<comment type="similarity">
    <text evidence="1">Belongs to the paxM FAD-dependent monooxygenase family.</text>
</comment>
<sequence>MAPINVKRQIHRDDGSKLKILIVGAGLGGLGAAIALLLAGHDVEVFEAASEIAEVGAGIQILPNSNRVLQTWGMKTSLEEYATKPSQVNFLGWKGNSITSMSFAESAAQYPGTFYWDFHRANLHKCLLERAVELGAKMKVNARVSDVRIAENWHTATVVLQNGEEYQADLVVGADGINSRLREIMLGREDPPILTGDLAYRLLLSTKEMLKDPELATFVTEPQVNYWLGPDAHAVNYVLRGGELFNIVLLVPDDIPKGQNITEGNVEEMRALYKDWDPRIPKLLSLCESVYKWRLCIRPGMEQWSHPSGAFTMLGDAVHATLPYLASGAGMSLEDGAVLGELFSRARGKLSPAKKRRLLDIYQKIRAPRTEMVVQRGNLQQYLYHLHDGSEQQERDRVMRANEPGDALAWKDKEFAPGLLGWCCEEEVDKYWPIFDSHEKGEGRGSSRL</sequence>
<evidence type="ECO:0000313" key="8">
    <source>
        <dbReference type="EMBL" id="EPE36708.1"/>
    </source>
</evidence>
<keyword evidence="4" id="KW-0560">Oxidoreductase</keyword>
<dbReference type="GO" id="GO:0071949">
    <property type="term" value="F:FAD binding"/>
    <property type="evidence" value="ECO:0007669"/>
    <property type="project" value="InterPro"/>
</dbReference>
<dbReference type="HOGENOM" id="CLU_009665_19_3_1"/>
<dbReference type="AlphaFoldDB" id="S3EER3"/>
<evidence type="ECO:0000256" key="3">
    <source>
        <dbReference type="ARBA" id="ARBA00022827"/>
    </source>
</evidence>
<evidence type="ECO:0000256" key="2">
    <source>
        <dbReference type="ARBA" id="ARBA00022630"/>
    </source>
</evidence>
<organism evidence="8 9">
    <name type="scientific">Glarea lozoyensis (strain ATCC 20868 / MF5171)</name>
    <dbReference type="NCBI Taxonomy" id="1116229"/>
    <lineage>
        <taxon>Eukaryota</taxon>
        <taxon>Fungi</taxon>
        <taxon>Dikarya</taxon>
        <taxon>Ascomycota</taxon>
        <taxon>Pezizomycotina</taxon>
        <taxon>Leotiomycetes</taxon>
        <taxon>Helotiales</taxon>
        <taxon>Helotiaceae</taxon>
        <taxon>Glarea</taxon>
    </lineage>
</organism>
<dbReference type="SUPFAM" id="SSF54373">
    <property type="entry name" value="FAD-linked reductases, C-terminal domain"/>
    <property type="match status" value="1"/>
</dbReference>
<dbReference type="KEGG" id="glz:GLAREA_08871"/>
<evidence type="ECO:0000259" key="7">
    <source>
        <dbReference type="Pfam" id="PF01494"/>
    </source>
</evidence>
<accession>S3EER3</accession>
<dbReference type="Proteomes" id="UP000016922">
    <property type="component" value="Unassembled WGS sequence"/>
</dbReference>
<evidence type="ECO:0000256" key="1">
    <source>
        <dbReference type="ARBA" id="ARBA00007992"/>
    </source>
</evidence>
<proteinExistence type="inferred from homology"/>
<keyword evidence="6" id="KW-0812">Transmembrane</keyword>
<dbReference type="Pfam" id="PF01494">
    <property type="entry name" value="FAD_binding_3"/>
    <property type="match status" value="1"/>
</dbReference>
<dbReference type="PANTHER" id="PTHR13789">
    <property type="entry name" value="MONOOXYGENASE"/>
    <property type="match status" value="1"/>
</dbReference>
<gene>
    <name evidence="8" type="ORF">GLAREA_08871</name>
</gene>
<keyword evidence="3" id="KW-0274">FAD</keyword>
<dbReference type="SUPFAM" id="SSF51905">
    <property type="entry name" value="FAD/NAD(P)-binding domain"/>
    <property type="match status" value="1"/>
</dbReference>
<evidence type="ECO:0000313" key="9">
    <source>
        <dbReference type="Proteomes" id="UP000016922"/>
    </source>
</evidence>
<keyword evidence="5" id="KW-0503">Monooxygenase</keyword>
<evidence type="ECO:0000256" key="5">
    <source>
        <dbReference type="ARBA" id="ARBA00023033"/>
    </source>
</evidence>
<dbReference type="PANTHER" id="PTHR13789:SF242">
    <property type="entry name" value="FAD-BINDING DOMAIN-CONTAINING PROTEIN"/>
    <property type="match status" value="1"/>
</dbReference>
<protein>
    <submittedName>
        <fullName evidence="8">FAD/NAD(P)-binding protein</fullName>
    </submittedName>
</protein>
<evidence type="ECO:0000256" key="6">
    <source>
        <dbReference type="SAM" id="Phobius"/>
    </source>
</evidence>
<dbReference type="GeneID" id="19467919"/>
<keyword evidence="9" id="KW-1185">Reference proteome</keyword>
<dbReference type="PRINTS" id="PR00420">
    <property type="entry name" value="RNGMNOXGNASE"/>
</dbReference>
<dbReference type="InterPro" id="IPR036188">
    <property type="entry name" value="FAD/NAD-bd_sf"/>
</dbReference>